<evidence type="ECO:0008006" key="4">
    <source>
        <dbReference type="Google" id="ProtNLM"/>
    </source>
</evidence>
<sequence length="518" mass="57170">MKFTLPADAFPELVLSTDEQKALIDEANKVLDETIACNELFLATGKTFPRSDWKLVRSKEGIHVYKQRRTAAMQQSKARSASNGSQATEPESDSLSTHATTTQIESSASSGHSLCAPTMRTQAENVESYVETLKRPQVPLLALSGTLNGTLEDTMYGCFADTDELWRWRSTHVDEHFDDARILAKVLGPTPTEPFRFLGVKWFIKEHPAVLSSFIKRRDFLILEATGITKDSKGDPVGYLLMHSVAVPRIPELTKFDVMRANASFCFLIRPNTETTVDLFCRGFSDPQGEMIERVSVLLAAESLIAAVSVVDYAYIKKLKWLMGKHQQRLNDPSSAADSEGTTNTGHCGSCQRSLNKFGILSASGSACHICRKIVCNRCNVVKKFAVDVTTEGVTHKSLKFCLVCVLEAKEMPAWDLASATLLPKRKATSAGRQQQRQPQRMQRAASAFSTTSSVRSEKLIRIPRTASEPFHLNPTGSPSQATENENALEYTKVASGRGSEIPTTASTDEDRPVHYVL</sequence>
<dbReference type="PANTHER" id="PTHR13510">
    <property type="entry name" value="FYVE-FINGER-CONTAINING RAB5 EFFECTOR PROTEIN RABENOSYN-5-RELATED"/>
    <property type="match status" value="1"/>
</dbReference>
<feature type="compositionally biased region" description="Basic and acidic residues" evidence="1">
    <location>
        <begin position="509"/>
        <end position="518"/>
    </location>
</feature>
<evidence type="ECO:0000313" key="3">
    <source>
        <dbReference type="Proteomes" id="UP000019132"/>
    </source>
</evidence>
<dbReference type="Gene3D" id="3.30.530.20">
    <property type="match status" value="1"/>
</dbReference>
<dbReference type="EnsemblProtists" id="PYU1_T003840">
    <property type="protein sequence ID" value="PYU1_T003840"/>
    <property type="gene ID" value="PYU1_G003830"/>
</dbReference>
<dbReference type="EMBL" id="GL376638">
    <property type="status" value="NOT_ANNOTATED_CDS"/>
    <property type="molecule type" value="Genomic_DNA"/>
</dbReference>
<dbReference type="InterPro" id="IPR011011">
    <property type="entry name" value="Znf_FYVE_PHD"/>
</dbReference>
<dbReference type="InterPro" id="IPR052727">
    <property type="entry name" value="Rab4/Rab5_effector"/>
</dbReference>
<keyword evidence="3" id="KW-1185">Reference proteome</keyword>
<feature type="compositionally biased region" description="Low complexity" evidence="1">
    <location>
        <begin position="433"/>
        <end position="444"/>
    </location>
</feature>
<dbReference type="InterPro" id="IPR023393">
    <property type="entry name" value="START-like_dom_sf"/>
</dbReference>
<feature type="compositionally biased region" description="Polar residues" evidence="1">
    <location>
        <begin position="72"/>
        <end position="112"/>
    </location>
</feature>
<dbReference type="Proteomes" id="UP000019132">
    <property type="component" value="Unassembled WGS sequence"/>
</dbReference>
<feature type="region of interest" description="Disordered" evidence="1">
    <location>
        <begin position="426"/>
        <end position="518"/>
    </location>
</feature>
<feature type="region of interest" description="Disordered" evidence="1">
    <location>
        <begin position="69"/>
        <end position="115"/>
    </location>
</feature>
<evidence type="ECO:0000256" key="1">
    <source>
        <dbReference type="SAM" id="MobiDB-lite"/>
    </source>
</evidence>
<dbReference type="SUPFAM" id="SSF57903">
    <property type="entry name" value="FYVE/PHD zinc finger"/>
    <property type="match status" value="1"/>
</dbReference>
<proteinExistence type="predicted"/>
<accession>K3WFU9</accession>
<protein>
    <recommendedName>
        <fullName evidence="4">FYVE-type domain-containing protein</fullName>
    </recommendedName>
</protein>
<evidence type="ECO:0000313" key="2">
    <source>
        <dbReference type="EnsemblProtists" id="PYU1_T003840"/>
    </source>
</evidence>
<dbReference type="HOGENOM" id="CLU_015303_8_1_1"/>
<dbReference type="PANTHER" id="PTHR13510:SF44">
    <property type="entry name" value="RABENOSYN-5"/>
    <property type="match status" value="1"/>
</dbReference>
<reference evidence="3" key="1">
    <citation type="journal article" date="2010" name="Genome Biol.">
        <title>Genome sequence of the necrotrophic plant pathogen Pythium ultimum reveals original pathogenicity mechanisms and effector repertoire.</title>
        <authorList>
            <person name="Levesque C.A."/>
            <person name="Brouwer H."/>
            <person name="Cano L."/>
            <person name="Hamilton J.P."/>
            <person name="Holt C."/>
            <person name="Huitema E."/>
            <person name="Raffaele S."/>
            <person name="Robideau G.P."/>
            <person name="Thines M."/>
            <person name="Win J."/>
            <person name="Zerillo M.M."/>
            <person name="Beakes G.W."/>
            <person name="Boore J.L."/>
            <person name="Busam D."/>
            <person name="Dumas B."/>
            <person name="Ferriera S."/>
            <person name="Fuerstenberg S.I."/>
            <person name="Gachon C.M."/>
            <person name="Gaulin E."/>
            <person name="Govers F."/>
            <person name="Grenville-Briggs L."/>
            <person name="Horner N."/>
            <person name="Hostetler J."/>
            <person name="Jiang R.H."/>
            <person name="Johnson J."/>
            <person name="Krajaejun T."/>
            <person name="Lin H."/>
            <person name="Meijer H.J."/>
            <person name="Moore B."/>
            <person name="Morris P."/>
            <person name="Phuntmart V."/>
            <person name="Puiu D."/>
            <person name="Shetty J."/>
            <person name="Stajich J.E."/>
            <person name="Tripathy S."/>
            <person name="Wawra S."/>
            <person name="van West P."/>
            <person name="Whitty B.R."/>
            <person name="Coutinho P.M."/>
            <person name="Henrissat B."/>
            <person name="Martin F."/>
            <person name="Thomas P.D."/>
            <person name="Tyler B.M."/>
            <person name="De Vries R.P."/>
            <person name="Kamoun S."/>
            <person name="Yandell M."/>
            <person name="Tisserat N."/>
            <person name="Buell C.R."/>
        </authorList>
    </citation>
    <scope>NUCLEOTIDE SEQUENCE</scope>
    <source>
        <strain evidence="3">DAOM:BR144</strain>
    </source>
</reference>
<dbReference type="VEuPathDB" id="FungiDB:PYU1_G003830"/>
<dbReference type="Gene3D" id="3.30.40.10">
    <property type="entry name" value="Zinc/RING finger domain, C3HC4 (zinc finger)"/>
    <property type="match status" value="1"/>
</dbReference>
<dbReference type="InterPro" id="IPR013083">
    <property type="entry name" value="Znf_RING/FYVE/PHD"/>
</dbReference>
<organism evidence="2 3">
    <name type="scientific">Globisporangium ultimum (strain ATCC 200006 / CBS 805.95 / DAOM BR144)</name>
    <name type="common">Pythium ultimum</name>
    <dbReference type="NCBI Taxonomy" id="431595"/>
    <lineage>
        <taxon>Eukaryota</taxon>
        <taxon>Sar</taxon>
        <taxon>Stramenopiles</taxon>
        <taxon>Oomycota</taxon>
        <taxon>Peronosporomycetes</taxon>
        <taxon>Pythiales</taxon>
        <taxon>Pythiaceae</taxon>
        <taxon>Globisporangium</taxon>
    </lineage>
</organism>
<feature type="compositionally biased region" description="Polar residues" evidence="1">
    <location>
        <begin position="475"/>
        <end position="486"/>
    </location>
</feature>
<dbReference type="eggNOG" id="ENOG502S4HC">
    <property type="taxonomic scope" value="Eukaryota"/>
</dbReference>
<reference evidence="3" key="2">
    <citation type="submission" date="2010-04" db="EMBL/GenBank/DDBJ databases">
        <authorList>
            <person name="Buell R."/>
            <person name="Hamilton J."/>
            <person name="Hostetler J."/>
        </authorList>
    </citation>
    <scope>NUCLEOTIDE SEQUENCE [LARGE SCALE GENOMIC DNA]</scope>
    <source>
        <strain evidence="3">DAOM:BR144</strain>
    </source>
</reference>
<dbReference type="InParanoid" id="K3WFU9"/>
<reference evidence="2" key="3">
    <citation type="submission" date="2015-02" db="UniProtKB">
        <authorList>
            <consortium name="EnsemblProtists"/>
        </authorList>
    </citation>
    <scope>IDENTIFICATION</scope>
    <source>
        <strain evidence="2">DAOM BR144</strain>
    </source>
</reference>
<dbReference type="AlphaFoldDB" id="K3WFU9"/>
<name>K3WFU9_GLOUD</name>
<dbReference type="OMA" id="HVYRQRS"/>